<feature type="domain" description="Disease resistance R13L4/SHOC-2-like LRR" evidence="7">
    <location>
        <begin position="563"/>
        <end position="872"/>
    </location>
</feature>
<dbReference type="InterPro" id="IPR058922">
    <property type="entry name" value="WHD_DRP"/>
</dbReference>
<reference evidence="8 9" key="1">
    <citation type="journal article" date="2014" name="PLoS ONE">
        <title>Global Analysis of Gene Expression Profiles in Physic Nut (Jatropha curcas L.) Seedlings Exposed to Salt Stress.</title>
        <authorList>
            <person name="Zhang L."/>
            <person name="Zhang C."/>
            <person name="Wu P."/>
            <person name="Chen Y."/>
            <person name="Li M."/>
            <person name="Jiang H."/>
            <person name="Wu G."/>
        </authorList>
    </citation>
    <scope>NUCLEOTIDE SEQUENCE [LARGE SCALE GENOMIC DNA]</scope>
    <source>
        <strain evidence="9">cv. GZQX0401</strain>
        <tissue evidence="8">Young leaves</tissue>
    </source>
</reference>
<evidence type="ECO:0000259" key="4">
    <source>
        <dbReference type="Pfam" id="PF00931"/>
    </source>
</evidence>
<dbReference type="PRINTS" id="PR00364">
    <property type="entry name" value="DISEASERSIST"/>
</dbReference>
<dbReference type="InterPro" id="IPR002182">
    <property type="entry name" value="NB-ARC"/>
</dbReference>
<evidence type="ECO:0000259" key="6">
    <source>
        <dbReference type="Pfam" id="PF23559"/>
    </source>
</evidence>
<dbReference type="InterPro" id="IPR027417">
    <property type="entry name" value="P-loop_NTPase"/>
</dbReference>
<dbReference type="PANTHER" id="PTHR23155:SF1205">
    <property type="entry name" value="DISEASE RESISTANCE PROTEIN RPM1"/>
    <property type="match status" value="1"/>
</dbReference>
<dbReference type="AlphaFoldDB" id="A0A067K6A0"/>
<dbReference type="Gene3D" id="1.10.10.10">
    <property type="entry name" value="Winged helix-like DNA-binding domain superfamily/Winged helix DNA-binding domain"/>
    <property type="match status" value="1"/>
</dbReference>
<dbReference type="STRING" id="180498.A0A067K6A0"/>
<feature type="domain" description="NB-ARC" evidence="4">
    <location>
        <begin position="169"/>
        <end position="344"/>
    </location>
</feature>
<evidence type="ECO:0000313" key="8">
    <source>
        <dbReference type="EMBL" id="KDP27334.1"/>
    </source>
</evidence>
<dbReference type="InterPro" id="IPR042197">
    <property type="entry name" value="Apaf_helical"/>
</dbReference>
<dbReference type="Gene3D" id="1.10.8.430">
    <property type="entry name" value="Helical domain of apoptotic protease-activating factors"/>
    <property type="match status" value="1"/>
</dbReference>
<evidence type="ECO:0000313" key="9">
    <source>
        <dbReference type="Proteomes" id="UP000027138"/>
    </source>
</evidence>
<keyword evidence="2" id="KW-0547">Nucleotide-binding</keyword>
<organism evidence="8 9">
    <name type="scientific">Jatropha curcas</name>
    <name type="common">Barbados nut</name>
    <dbReference type="NCBI Taxonomy" id="180498"/>
    <lineage>
        <taxon>Eukaryota</taxon>
        <taxon>Viridiplantae</taxon>
        <taxon>Streptophyta</taxon>
        <taxon>Embryophyta</taxon>
        <taxon>Tracheophyta</taxon>
        <taxon>Spermatophyta</taxon>
        <taxon>Magnoliopsida</taxon>
        <taxon>eudicotyledons</taxon>
        <taxon>Gunneridae</taxon>
        <taxon>Pentapetalae</taxon>
        <taxon>rosids</taxon>
        <taxon>fabids</taxon>
        <taxon>Malpighiales</taxon>
        <taxon>Euphorbiaceae</taxon>
        <taxon>Crotonoideae</taxon>
        <taxon>Jatropheae</taxon>
        <taxon>Jatropha</taxon>
    </lineage>
</organism>
<keyword evidence="9" id="KW-1185">Reference proteome</keyword>
<dbReference type="Proteomes" id="UP000027138">
    <property type="component" value="Unassembled WGS sequence"/>
</dbReference>
<sequence>MAEGSVAFLLTKLTEFLQAEGNQLSQVRGEAEYINDELEFMKTFLRVAEAMEDTDPQLKVFAKKVRYVVYDTEDALEDFKLHLTSDYENGFRASLQKIIHFVKSLKARRRIATKIQRIKMRVISISEAHRRYLIKNNIMEQGSGSTREKQPSRRRSALLLEEANPVGIERPKTKLIEWLLEDKSERDLISVVGMGGSGKTTLVKKVYNNKEVKKRFEFLAWITLSLSFTTEDLLRDIIQQLSHVLRGPDLQGVDNMDNDKLRIVINEFLKERRYLIVLDNVSNAKTWDDFEVVLPNNRCSSRILLTTRNQGVAFAASPGRVYELSPLSEEESWTLFCRKIFQNNPYPPYLKDVLEKILMRCQGLPLAIVAIGGVLATKDRNRIDQWEMVGCSLGAALEDNGRLKSILSLSYNDLPYYLKHCLLYFSIFPVGSPIEYMRLVRLWIAEGFVKAKEGMTLEEVAEDYLNELIKRSLVQVVETTTDGRLKTCRVHDILLEIIILKSRDQDFSAIANEQNNMWPKKVRRLSIHNVIPSIKHILVASGLRSLLMFWRLDSLPESLVLNLSSRRLRFLNVLDLEGTPLKKFPNEIVSLYLLKYLSLRNTKVNSIPSSIGKLKNLETLDLKHTYVTELPAEILKLRKLHHLLVYRYEIESDDQIHTKYGFNVPAQIGNLQFLQKLCFLEANQGNNLIVELGKLKQLRRLGIVKLKREDGKALCLSIEMLRNLRALSITSVEDCEVIDMENLSSPPRFLQRLYLNGRLEKLPEWISSLDSLVKVVLKWSKLSDDPLLLLQHLPNLVHLEFVQVFDGEILCFEAKGFKKLKFLGLNKLDKLNRIIIEQGAMPCLEKLIVQSCRSLQKVPSGIEHLTELKVLEFFNMPLEFIMALHPAEEKKGDYWKVERVPEVYFTYWYDGNWDIISLESFKAGKNSAQTGASIIQRPRHIWK</sequence>
<keyword evidence="1" id="KW-0677">Repeat</keyword>
<dbReference type="CDD" id="cd14798">
    <property type="entry name" value="RX-CC_like"/>
    <property type="match status" value="1"/>
</dbReference>
<dbReference type="InterPro" id="IPR044974">
    <property type="entry name" value="Disease_R_plants"/>
</dbReference>
<evidence type="ECO:0000256" key="2">
    <source>
        <dbReference type="ARBA" id="ARBA00022741"/>
    </source>
</evidence>
<accession>A0A067K6A0</accession>
<dbReference type="InterPro" id="IPR041118">
    <property type="entry name" value="Rx_N"/>
</dbReference>
<feature type="domain" description="Disease resistance N-terminal" evidence="5">
    <location>
        <begin position="6"/>
        <end position="85"/>
    </location>
</feature>
<dbReference type="SUPFAM" id="SSF52540">
    <property type="entry name" value="P-loop containing nucleoside triphosphate hydrolases"/>
    <property type="match status" value="1"/>
</dbReference>
<dbReference type="InterPro" id="IPR038005">
    <property type="entry name" value="RX-like_CC"/>
</dbReference>
<dbReference type="GO" id="GO:0043531">
    <property type="term" value="F:ADP binding"/>
    <property type="evidence" value="ECO:0007669"/>
    <property type="project" value="InterPro"/>
</dbReference>
<dbReference type="Pfam" id="PF18052">
    <property type="entry name" value="Rx_N"/>
    <property type="match status" value="1"/>
</dbReference>
<keyword evidence="3" id="KW-0611">Plant defense</keyword>
<evidence type="ECO:0000259" key="5">
    <source>
        <dbReference type="Pfam" id="PF18052"/>
    </source>
</evidence>
<dbReference type="SUPFAM" id="SSF52058">
    <property type="entry name" value="L domain-like"/>
    <property type="match status" value="1"/>
</dbReference>
<dbReference type="Gene3D" id="3.40.50.300">
    <property type="entry name" value="P-loop containing nucleotide triphosphate hydrolases"/>
    <property type="match status" value="1"/>
</dbReference>
<dbReference type="InterPro" id="IPR036388">
    <property type="entry name" value="WH-like_DNA-bd_sf"/>
</dbReference>
<dbReference type="OrthoDB" id="690341at2759"/>
<dbReference type="Pfam" id="PF23559">
    <property type="entry name" value="WHD_DRP"/>
    <property type="match status" value="1"/>
</dbReference>
<dbReference type="FunFam" id="1.10.10.10:FF:000322">
    <property type="entry name" value="Probable disease resistance protein At1g63360"/>
    <property type="match status" value="1"/>
</dbReference>
<evidence type="ECO:0000256" key="1">
    <source>
        <dbReference type="ARBA" id="ARBA00022737"/>
    </source>
</evidence>
<dbReference type="FunFam" id="3.40.50.300:FF:001091">
    <property type="entry name" value="Probable disease resistance protein At1g61300"/>
    <property type="match status" value="1"/>
</dbReference>
<dbReference type="Pfam" id="PF00931">
    <property type="entry name" value="NB-ARC"/>
    <property type="match status" value="1"/>
</dbReference>
<dbReference type="EMBL" id="KK914853">
    <property type="protein sequence ID" value="KDP27334.1"/>
    <property type="molecule type" value="Genomic_DNA"/>
</dbReference>
<dbReference type="PANTHER" id="PTHR23155">
    <property type="entry name" value="DISEASE RESISTANCE PROTEIN RP"/>
    <property type="match status" value="1"/>
</dbReference>
<dbReference type="Pfam" id="PF23598">
    <property type="entry name" value="LRR_14"/>
    <property type="match status" value="1"/>
</dbReference>
<dbReference type="Gene3D" id="1.20.5.4130">
    <property type="match status" value="1"/>
</dbReference>
<dbReference type="InterPro" id="IPR032675">
    <property type="entry name" value="LRR_dom_sf"/>
</dbReference>
<evidence type="ECO:0000256" key="3">
    <source>
        <dbReference type="ARBA" id="ARBA00022821"/>
    </source>
</evidence>
<protein>
    <submittedName>
        <fullName evidence="8">Uncharacterized protein</fullName>
    </submittedName>
</protein>
<evidence type="ECO:0000259" key="7">
    <source>
        <dbReference type="Pfam" id="PF23598"/>
    </source>
</evidence>
<gene>
    <name evidence="8" type="ORF">JCGZ_20266</name>
</gene>
<dbReference type="Gene3D" id="3.80.10.10">
    <property type="entry name" value="Ribonuclease Inhibitor"/>
    <property type="match status" value="2"/>
</dbReference>
<dbReference type="GO" id="GO:0098542">
    <property type="term" value="P:defense response to other organism"/>
    <property type="evidence" value="ECO:0007669"/>
    <property type="project" value="TreeGrafter"/>
</dbReference>
<feature type="domain" description="Disease resistance protein winged helix" evidence="6">
    <location>
        <begin position="427"/>
        <end position="498"/>
    </location>
</feature>
<dbReference type="InterPro" id="IPR055414">
    <property type="entry name" value="LRR_R13L4/SHOC2-like"/>
</dbReference>
<proteinExistence type="predicted"/>
<name>A0A067K6A0_JATCU</name>